<proteinExistence type="predicted"/>
<evidence type="ECO:0000256" key="1">
    <source>
        <dbReference type="SAM" id="Phobius"/>
    </source>
</evidence>
<accession>A0A0E9XQK5</accession>
<keyword evidence="1" id="KW-1133">Transmembrane helix</keyword>
<feature type="transmembrane region" description="Helical" evidence="1">
    <location>
        <begin position="12"/>
        <end position="30"/>
    </location>
</feature>
<keyword evidence="1" id="KW-0472">Membrane</keyword>
<protein>
    <submittedName>
        <fullName evidence="2">Uncharacterized protein</fullName>
    </submittedName>
</protein>
<dbReference type="AlphaFoldDB" id="A0A0E9XQK5"/>
<reference evidence="2" key="1">
    <citation type="submission" date="2014-11" db="EMBL/GenBank/DDBJ databases">
        <authorList>
            <person name="Amaro Gonzalez C."/>
        </authorList>
    </citation>
    <scope>NUCLEOTIDE SEQUENCE</scope>
</reference>
<sequence length="70" mass="8147">MCIFCVFSQTWLALYIFWLIILMNSFQWSITLKLSKEMVMCAPCWHGGLQSSCSFCNVVLLHFYLISSVL</sequence>
<name>A0A0E9XQK5_ANGAN</name>
<reference evidence="2" key="2">
    <citation type="journal article" date="2015" name="Fish Shellfish Immunol.">
        <title>Early steps in the European eel (Anguilla anguilla)-Vibrio vulnificus interaction in the gills: Role of the RtxA13 toxin.</title>
        <authorList>
            <person name="Callol A."/>
            <person name="Pajuelo D."/>
            <person name="Ebbesson L."/>
            <person name="Teles M."/>
            <person name="MacKenzie S."/>
            <person name="Amaro C."/>
        </authorList>
    </citation>
    <scope>NUCLEOTIDE SEQUENCE</scope>
</reference>
<dbReference type="EMBL" id="GBXM01003856">
    <property type="protein sequence ID" value="JAI04722.1"/>
    <property type="molecule type" value="Transcribed_RNA"/>
</dbReference>
<organism evidence="2">
    <name type="scientific">Anguilla anguilla</name>
    <name type="common">European freshwater eel</name>
    <name type="synonym">Muraena anguilla</name>
    <dbReference type="NCBI Taxonomy" id="7936"/>
    <lineage>
        <taxon>Eukaryota</taxon>
        <taxon>Metazoa</taxon>
        <taxon>Chordata</taxon>
        <taxon>Craniata</taxon>
        <taxon>Vertebrata</taxon>
        <taxon>Euteleostomi</taxon>
        <taxon>Actinopterygii</taxon>
        <taxon>Neopterygii</taxon>
        <taxon>Teleostei</taxon>
        <taxon>Anguilliformes</taxon>
        <taxon>Anguillidae</taxon>
        <taxon>Anguilla</taxon>
    </lineage>
</organism>
<keyword evidence="1" id="KW-0812">Transmembrane</keyword>
<evidence type="ECO:0000313" key="2">
    <source>
        <dbReference type="EMBL" id="JAI04722.1"/>
    </source>
</evidence>